<dbReference type="Gene3D" id="2.60.110.10">
    <property type="entry name" value="Thaumatin"/>
    <property type="match status" value="2"/>
</dbReference>
<feature type="signal peptide" evidence="2">
    <location>
        <begin position="1"/>
        <end position="22"/>
    </location>
</feature>
<evidence type="ECO:0000313" key="3">
    <source>
        <dbReference type="EnsemblPlants" id="OPUNC09G16150.1"/>
    </source>
</evidence>
<dbReference type="PROSITE" id="PS51367">
    <property type="entry name" value="THAUMATIN_2"/>
    <property type="match status" value="2"/>
</dbReference>
<feature type="region of interest" description="Disordered" evidence="1">
    <location>
        <begin position="488"/>
        <end position="509"/>
    </location>
</feature>
<evidence type="ECO:0008006" key="5">
    <source>
        <dbReference type="Google" id="ProtNLM"/>
    </source>
</evidence>
<name>A0A0E0M3W6_ORYPU</name>
<dbReference type="PROSITE" id="PS00316">
    <property type="entry name" value="THAUMATIN_1"/>
    <property type="match status" value="1"/>
</dbReference>
<dbReference type="Pfam" id="PF00314">
    <property type="entry name" value="Thaumatin"/>
    <property type="match status" value="2"/>
</dbReference>
<dbReference type="AlphaFoldDB" id="A0A0E0M3W6"/>
<dbReference type="EnsemblPlants" id="OPUNC09G16150.1">
    <property type="protein sequence ID" value="OPUNC09G16150.1"/>
    <property type="gene ID" value="OPUNC09G16150"/>
</dbReference>
<reference evidence="3" key="1">
    <citation type="submission" date="2015-04" db="UniProtKB">
        <authorList>
            <consortium name="EnsemblPlants"/>
        </authorList>
    </citation>
    <scope>IDENTIFICATION</scope>
</reference>
<feature type="chain" id="PRO_5002367476" description="Thaumatin-like protein" evidence="2">
    <location>
        <begin position="23"/>
        <end position="549"/>
    </location>
</feature>
<dbReference type="FunFam" id="2.60.110.10:FF:000001">
    <property type="entry name" value="THAUMATIN-LIKE PROTEIN 1"/>
    <property type="match status" value="1"/>
</dbReference>
<dbReference type="PRINTS" id="PR00347">
    <property type="entry name" value="THAUMATIN"/>
</dbReference>
<dbReference type="InterPro" id="IPR037176">
    <property type="entry name" value="Osmotin/thaumatin-like_sf"/>
</dbReference>
<feature type="compositionally biased region" description="Polar residues" evidence="1">
    <location>
        <begin position="489"/>
        <end position="499"/>
    </location>
</feature>
<reference evidence="3" key="2">
    <citation type="submission" date="2018-05" db="EMBL/GenBank/DDBJ databases">
        <title>OpunRS2 (Oryza punctata Reference Sequence Version 2).</title>
        <authorList>
            <person name="Zhang J."/>
            <person name="Kudrna D."/>
            <person name="Lee S."/>
            <person name="Talag J."/>
            <person name="Welchert J."/>
            <person name="Wing R.A."/>
        </authorList>
    </citation>
    <scope>NUCLEOTIDE SEQUENCE [LARGE SCALE GENOMIC DNA]</scope>
</reference>
<sequence>MATARRLLPVTLLLISLSRALCTTFTLTNSCAYTVWPGLMSSAGSPPLSTTGLVDGSNLPMVVVPQPQGGAGGAACGATGCLVDLNGPCPADLKVAGADGAGIACKSACEAFGTPEYCCNGAFSTPATCQPSAYSQFFKNACPRAYSYAYDDATSTFTCASGNVSYLVVFCPSISSLKSSVGGGTNPSASGTGLPLINDTVSFLNRGGGNGGYYDASSSASLTAPSHLLAVLAWLCIARGRHWLPCIINSHIIADVTAGCINRVGLVGGVTFTFTNRCGGTVWPGVLSNSGSSALGTTGFALGAGETRSLTAPAGWSGRFWARTGCTFDASSGKGSCATGDCGSGEVECRGAGAAPPATLVEFTLDGSGGKDYYDVSLVDGYNLPMVVEAATAGCPATGCVVDLNQRCPDELKAGHGQACRSACEAFGTPEYCCSGDHGNPDTCHPSVYSQMFKTACPRSYSYAYDDATSTFTCTGTDYSITFCPRPGNPNSQKSSNDPSPRPKDPQLEDDSWLASLATGEVDGAATASTSLLLQATLAVAVMALLVLH</sequence>
<dbReference type="eggNOG" id="ENOG502QPIR">
    <property type="taxonomic scope" value="Eukaryota"/>
</dbReference>
<evidence type="ECO:0000256" key="2">
    <source>
        <dbReference type="SAM" id="SignalP"/>
    </source>
</evidence>
<evidence type="ECO:0000313" key="4">
    <source>
        <dbReference type="Proteomes" id="UP000026962"/>
    </source>
</evidence>
<dbReference type="SUPFAM" id="SSF49870">
    <property type="entry name" value="Osmotin, thaumatin-like protein"/>
    <property type="match status" value="2"/>
</dbReference>
<dbReference type="InterPro" id="IPR001938">
    <property type="entry name" value="Thaumatin"/>
</dbReference>
<dbReference type="InterPro" id="IPR017949">
    <property type="entry name" value="Thaumatin_CS"/>
</dbReference>
<dbReference type="HOGENOM" id="CLU_496439_0_0_1"/>
<evidence type="ECO:0000256" key="1">
    <source>
        <dbReference type="SAM" id="MobiDB-lite"/>
    </source>
</evidence>
<proteinExistence type="predicted"/>
<keyword evidence="2" id="KW-0732">Signal</keyword>
<accession>A0A0E0M3W6</accession>
<dbReference type="Gramene" id="OPUNC09G16150.1">
    <property type="protein sequence ID" value="OPUNC09G16150.1"/>
    <property type="gene ID" value="OPUNC09G16150"/>
</dbReference>
<dbReference type="PANTHER" id="PTHR31048">
    <property type="entry name" value="OS03G0233200 PROTEIN"/>
    <property type="match status" value="1"/>
</dbReference>
<dbReference type="SMART" id="SM00205">
    <property type="entry name" value="THN"/>
    <property type="match status" value="2"/>
</dbReference>
<keyword evidence="4" id="KW-1185">Reference proteome</keyword>
<dbReference type="Proteomes" id="UP000026962">
    <property type="component" value="Chromosome 9"/>
</dbReference>
<protein>
    <recommendedName>
        <fullName evidence="5">Thaumatin-like protein</fullName>
    </recommendedName>
</protein>
<dbReference type="CDD" id="cd09218">
    <property type="entry name" value="TLP-PA"/>
    <property type="match status" value="1"/>
</dbReference>
<dbReference type="STRING" id="4537.A0A0E0M3W6"/>
<dbReference type="OMA" id="TCKSACT"/>
<organism evidence="3">
    <name type="scientific">Oryza punctata</name>
    <name type="common">Red rice</name>
    <dbReference type="NCBI Taxonomy" id="4537"/>
    <lineage>
        <taxon>Eukaryota</taxon>
        <taxon>Viridiplantae</taxon>
        <taxon>Streptophyta</taxon>
        <taxon>Embryophyta</taxon>
        <taxon>Tracheophyta</taxon>
        <taxon>Spermatophyta</taxon>
        <taxon>Magnoliopsida</taxon>
        <taxon>Liliopsida</taxon>
        <taxon>Poales</taxon>
        <taxon>Poaceae</taxon>
        <taxon>BOP clade</taxon>
        <taxon>Oryzoideae</taxon>
        <taxon>Oryzeae</taxon>
        <taxon>Oryzinae</taxon>
        <taxon>Oryza</taxon>
    </lineage>
</organism>